<dbReference type="Proteomes" id="UP000015480">
    <property type="component" value="Chromosome"/>
</dbReference>
<evidence type="ECO:0000313" key="3">
    <source>
        <dbReference type="Proteomes" id="UP000015480"/>
    </source>
</evidence>
<reference evidence="2 3" key="1">
    <citation type="journal article" date="2014" name="BMC Genomics">
        <title>Architecture and functions of a multipartite genome of the methylotrophic bacterium Paracoccus aminophilus JCM 7686, containing primary and secondary chromids.</title>
        <authorList>
            <person name="Dziewit L."/>
            <person name="Czarnecki J."/>
            <person name="Wibberg D."/>
            <person name="Radlinska M."/>
            <person name="Mrozek P."/>
            <person name="Szymczak M."/>
            <person name="Schluter A."/>
            <person name="Puhler A."/>
            <person name="Bartosik D."/>
        </authorList>
    </citation>
    <scope>NUCLEOTIDE SEQUENCE [LARGE SCALE GENOMIC DNA]</scope>
    <source>
        <strain evidence="2">JCM 7686</strain>
    </source>
</reference>
<dbReference type="GO" id="GO:0005829">
    <property type="term" value="C:cytosol"/>
    <property type="evidence" value="ECO:0007669"/>
    <property type="project" value="TreeGrafter"/>
</dbReference>
<organism evidence="2 3">
    <name type="scientific">Paracoccus aminophilus JCM 7686</name>
    <dbReference type="NCBI Taxonomy" id="1367847"/>
    <lineage>
        <taxon>Bacteria</taxon>
        <taxon>Pseudomonadati</taxon>
        <taxon>Pseudomonadota</taxon>
        <taxon>Alphaproteobacteria</taxon>
        <taxon>Rhodobacterales</taxon>
        <taxon>Paracoccaceae</taxon>
        <taxon>Paracoccus</taxon>
    </lineage>
</organism>
<dbReference type="InterPro" id="IPR020471">
    <property type="entry name" value="AKR"/>
</dbReference>
<name>S5XUL0_PARAH</name>
<dbReference type="AlphaFoldDB" id="S5XUL0"/>
<dbReference type="Pfam" id="PF00248">
    <property type="entry name" value="Aldo_ket_red"/>
    <property type="match status" value="1"/>
</dbReference>
<dbReference type="SUPFAM" id="SSF51430">
    <property type="entry name" value="NAD(P)-linked oxidoreductase"/>
    <property type="match status" value="1"/>
</dbReference>
<dbReference type="GO" id="GO:0050235">
    <property type="term" value="F:pyridoxal 4-dehydrogenase activity"/>
    <property type="evidence" value="ECO:0007669"/>
    <property type="project" value="UniProtKB-EC"/>
</dbReference>
<dbReference type="OrthoDB" id="9768851at2"/>
<evidence type="ECO:0000313" key="2">
    <source>
        <dbReference type="EMBL" id="AGT08902.1"/>
    </source>
</evidence>
<protein>
    <submittedName>
        <fullName evidence="2">Pyridoxal 4-dehydrogenase</fullName>
        <ecNumber evidence="2">1.1.1.107</ecNumber>
    </submittedName>
</protein>
<dbReference type="HOGENOM" id="CLU_023205_5_0_5"/>
<dbReference type="PANTHER" id="PTHR42686">
    <property type="entry name" value="GH17980P-RELATED"/>
    <property type="match status" value="1"/>
</dbReference>
<dbReference type="EMBL" id="CP006650">
    <property type="protein sequence ID" value="AGT08902.1"/>
    <property type="molecule type" value="Genomic_DNA"/>
</dbReference>
<proteinExistence type="predicted"/>
<evidence type="ECO:0000259" key="1">
    <source>
        <dbReference type="Pfam" id="PF00248"/>
    </source>
</evidence>
<feature type="domain" description="NADP-dependent oxidoreductase" evidence="1">
    <location>
        <begin position="19"/>
        <end position="325"/>
    </location>
</feature>
<dbReference type="KEGG" id="pami:JCM7686_1801"/>
<gene>
    <name evidence="2" type="ORF">JCM7686_1801</name>
</gene>
<dbReference type="InterPro" id="IPR023210">
    <property type="entry name" value="NADP_OxRdtase_dom"/>
</dbReference>
<dbReference type="STRING" id="1367847.JCM7686_1801"/>
<dbReference type="Gene3D" id="3.20.20.100">
    <property type="entry name" value="NADP-dependent oxidoreductase domain"/>
    <property type="match status" value="1"/>
</dbReference>
<keyword evidence="3" id="KW-1185">Reference proteome</keyword>
<sequence length="339" mass="36670">MHPSDMRAFGQGGLQVSAVSFGAAPIGNFLREIDEETSAAMIDCAWDAGLRLFDTSPLYGHGLSELRLGHALRHRPRDEFVLATKVGRLLEPAPRGSIDFAPWVKGAPFRLRYDYSYDGALRSIEDSLQRTGLERIDIAFIHDCDRYNHGTAMPEVFRAAMDGAGRALERLRDEGVVTSIGVGVNEWDVCHMALQERDFDAFLLAGRYTLLEQDALESFLPLCEARGASVLVGGGFNSGILATGAVPGAKYNYQPAPPDVMAKVAEIEKLCAAHGVALPAAALQFVLAHPAIASFCAGTRTVEQLRQNLAWVAAPIPADFWAELKARGLLRNDAPVPAA</sequence>
<keyword evidence="2" id="KW-0560">Oxidoreductase</keyword>
<dbReference type="eggNOG" id="COG0667">
    <property type="taxonomic scope" value="Bacteria"/>
</dbReference>
<accession>S5XUL0</accession>
<dbReference type="RefSeq" id="WP_020950540.1">
    <property type="nucleotide sequence ID" value="NC_022041.1"/>
</dbReference>
<dbReference type="PATRIC" id="fig|1367847.3.peg.1785"/>
<dbReference type="InterPro" id="IPR036812">
    <property type="entry name" value="NAD(P)_OxRdtase_dom_sf"/>
</dbReference>
<dbReference type="PANTHER" id="PTHR42686:SF1">
    <property type="entry name" value="GH17980P-RELATED"/>
    <property type="match status" value="1"/>
</dbReference>
<dbReference type="EC" id="1.1.1.107" evidence="2"/>